<reference evidence="2 3" key="1">
    <citation type="submission" date="2013-03" db="EMBL/GenBank/DDBJ databases">
        <authorList>
            <person name="Warren W."/>
            <person name="Wilson R.K."/>
        </authorList>
    </citation>
    <scope>NUCLEOTIDE SEQUENCE</scope>
</reference>
<dbReference type="GeneTree" id="ENSGT00690000102286"/>
<dbReference type="AlphaFoldDB" id="A0A7N9CFU8"/>
<keyword evidence="3" id="KW-1185">Reference proteome</keyword>
<dbReference type="InterPro" id="IPR018154">
    <property type="entry name" value="TLV/ENV_coat_polyprotein"/>
</dbReference>
<dbReference type="PANTHER" id="PTHR10424">
    <property type="entry name" value="VIRAL ENVELOPE PROTEIN"/>
    <property type="match status" value="1"/>
</dbReference>
<name>A0A7N9CFU8_MACFA</name>
<evidence type="ECO:0000313" key="3">
    <source>
        <dbReference type="Proteomes" id="UP000233100"/>
    </source>
</evidence>
<keyword evidence="1" id="KW-1015">Disulfide bond</keyword>
<dbReference type="Ensembl" id="ENSMFAT00000082247.1">
    <property type="protein sequence ID" value="ENSMFAP00000049614.1"/>
    <property type="gene ID" value="ENSMFAG00000055818.1"/>
</dbReference>
<reference evidence="2" key="2">
    <citation type="submission" date="2025-08" db="UniProtKB">
        <authorList>
            <consortium name="Ensembl"/>
        </authorList>
    </citation>
    <scope>IDENTIFICATION</scope>
</reference>
<proteinExistence type="predicted"/>
<sequence>MEVLPYRDLDQGDRMSSLTIATVDCQPQGCQSQVTFNISSFQSMPQKYPPPYPVISFTYDQTNDACRFTWVETNGGCPYRYCNMHKTILDTKEILWQQPTSSVRLTRSDKYDKSTFFLTIPDPWDLRWVLGVEACLYQGVHYSYPVARLRIFRAHIRVVSSLVSLASDIKQQGKAISAIADPGSNPQGSSNPFSWLTLVREGAQVVQTAEVHNISHCFLCAALNKPPLVAVPLPSPFNSSNLTPSFPLSGRTLGEVPLFQDPLRQQLPFCYSTPNASWCNQTGSAPPNLTTPPGGYFWCNSTLSKTLHAPNTTLCIPISLVPSLTLYSEAELSSLLPSAHPCQSRAVFLPLMIGVSLASSLVASGLGTRALIHSVQASQDLSARLQVAIEASAESLASL</sequence>
<dbReference type="Proteomes" id="UP000233100">
    <property type="component" value="Chromosome 3"/>
</dbReference>
<evidence type="ECO:0000256" key="1">
    <source>
        <dbReference type="ARBA" id="ARBA00023157"/>
    </source>
</evidence>
<reference evidence="2" key="3">
    <citation type="submission" date="2025-09" db="UniProtKB">
        <authorList>
            <consortium name="Ensembl"/>
        </authorList>
    </citation>
    <scope>IDENTIFICATION</scope>
</reference>
<dbReference type="PANTHER" id="PTHR10424:SF73">
    <property type="entry name" value="ENDOGENOUS RETROVIRUS GROUP FC1 ENV POLYPROTEIN-RELATED"/>
    <property type="match status" value="1"/>
</dbReference>
<evidence type="ECO:0000313" key="2">
    <source>
        <dbReference type="Ensembl" id="ENSMFAP00000049614.1"/>
    </source>
</evidence>
<protein>
    <submittedName>
        <fullName evidence="2">Uncharacterized protein</fullName>
    </submittedName>
</protein>
<organism evidence="2 3">
    <name type="scientific">Macaca fascicularis</name>
    <name type="common">Crab-eating macaque</name>
    <name type="synonym">Cynomolgus monkey</name>
    <dbReference type="NCBI Taxonomy" id="9541"/>
    <lineage>
        <taxon>Eukaryota</taxon>
        <taxon>Metazoa</taxon>
        <taxon>Chordata</taxon>
        <taxon>Craniata</taxon>
        <taxon>Vertebrata</taxon>
        <taxon>Euteleostomi</taxon>
        <taxon>Mammalia</taxon>
        <taxon>Eutheria</taxon>
        <taxon>Euarchontoglires</taxon>
        <taxon>Primates</taxon>
        <taxon>Haplorrhini</taxon>
        <taxon>Catarrhini</taxon>
        <taxon>Cercopithecidae</taxon>
        <taxon>Cercopithecinae</taxon>
        <taxon>Macaca</taxon>
    </lineage>
</organism>
<accession>A0A7N9CFU8</accession>